<dbReference type="EMBL" id="FOXH01000006">
    <property type="protein sequence ID" value="SFP82122.1"/>
    <property type="molecule type" value="Genomic_DNA"/>
</dbReference>
<organism evidence="2 3">
    <name type="scientific">Pseudarcicella hirudinis</name>
    <dbReference type="NCBI Taxonomy" id="1079859"/>
    <lineage>
        <taxon>Bacteria</taxon>
        <taxon>Pseudomonadati</taxon>
        <taxon>Bacteroidota</taxon>
        <taxon>Cytophagia</taxon>
        <taxon>Cytophagales</taxon>
        <taxon>Flectobacillaceae</taxon>
        <taxon>Pseudarcicella</taxon>
    </lineage>
</organism>
<dbReference type="RefSeq" id="WP_092017132.1">
    <property type="nucleotide sequence ID" value="NZ_FOXH01000006.1"/>
</dbReference>
<gene>
    <name evidence="2" type="ORF">SAMN04515674_10639</name>
</gene>
<evidence type="ECO:0000313" key="3">
    <source>
        <dbReference type="Proteomes" id="UP000199306"/>
    </source>
</evidence>
<sequence>MKILNKTFSILFLGTAFTLLTASFSPVQTYSVKVRLEGLKNTDGSVRIALATKDGFLKTNYQLKVTKISGEDMEVEFKDIPEGEYSVSVIHDENEDNVLNRGMKGIPSEGYGFSNNPKPKAGPPAFEDVKVEVKSNQSILVKMVYWG</sequence>
<name>A0A1I5TGC2_9BACT</name>
<protein>
    <submittedName>
        <fullName evidence="2">Uncharacterized conserved protein, DUF2141 family</fullName>
    </submittedName>
</protein>
<evidence type="ECO:0000256" key="1">
    <source>
        <dbReference type="SAM" id="SignalP"/>
    </source>
</evidence>
<keyword evidence="1" id="KW-0732">Signal</keyword>
<keyword evidence="3" id="KW-1185">Reference proteome</keyword>
<dbReference type="OrthoDB" id="9788332at2"/>
<proteinExistence type="predicted"/>
<dbReference type="InterPro" id="IPR018673">
    <property type="entry name" value="DUF2141"/>
</dbReference>
<reference evidence="2 3" key="1">
    <citation type="submission" date="2016-10" db="EMBL/GenBank/DDBJ databases">
        <authorList>
            <person name="de Groot N.N."/>
        </authorList>
    </citation>
    <scope>NUCLEOTIDE SEQUENCE [LARGE SCALE GENOMIC DNA]</scope>
    <source>
        <strain evidence="3">E92,LMG 26720,CCM 7988</strain>
    </source>
</reference>
<feature type="signal peptide" evidence="1">
    <location>
        <begin position="1"/>
        <end position="21"/>
    </location>
</feature>
<dbReference type="Proteomes" id="UP000199306">
    <property type="component" value="Unassembled WGS sequence"/>
</dbReference>
<accession>A0A1I5TGC2</accession>
<dbReference type="Pfam" id="PF09912">
    <property type="entry name" value="DUF2141"/>
    <property type="match status" value="1"/>
</dbReference>
<dbReference type="AlphaFoldDB" id="A0A1I5TGC2"/>
<dbReference type="STRING" id="1079859.SAMN04515674_10639"/>
<feature type="chain" id="PRO_5011711023" evidence="1">
    <location>
        <begin position="22"/>
        <end position="147"/>
    </location>
</feature>
<evidence type="ECO:0000313" key="2">
    <source>
        <dbReference type="EMBL" id="SFP82122.1"/>
    </source>
</evidence>